<evidence type="ECO:0000259" key="9">
    <source>
        <dbReference type="PROSITE" id="PS50928"/>
    </source>
</evidence>
<keyword evidence="3" id="KW-1003">Cell membrane</keyword>
<keyword evidence="11" id="KW-1185">Reference proteome</keyword>
<evidence type="ECO:0000256" key="6">
    <source>
        <dbReference type="ARBA" id="ARBA00022989"/>
    </source>
</evidence>
<dbReference type="eggNOG" id="COG1178">
    <property type="taxonomic scope" value="Bacteria"/>
</dbReference>
<keyword evidence="4" id="KW-0997">Cell inner membrane</keyword>
<keyword evidence="2 8" id="KW-0813">Transport</keyword>
<dbReference type="GO" id="GO:0005886">
    <property type="term" value="C:plasma membrane"/>
    <property type="evidence" value="ECO:0007669"/>
    <property type="project" value="UniProtKB-SubCell"/>
</dbReference>
<evidence type="ECO:0000256" key="8">
    <source>
        <dbReference type="RuleBase" id="RU363032"/>
    </source>
</evidence>
<feature type="transmembrane region" description="Helical" evidence="8">
    <location>
        <begin position="100"/>
        <end position="121"/>
    </location>
</feature>
<feature type="domain" description="ABC transmembrane type-1" evidence="9">
    <location>
        <begin position="97"/>
        <end position="305"/>
    </location>
</feature>
<dbReference type="GO" id="GO:0055085">
    <property type="term" value="P:transmembrane transport"/>
    <property type="evidence" value="ECO:0007669"/>
    <property type="project" value="InterPro"/>
</dbReference>
<sequence>MVSSEISAMGKFSKKMHYNKTRLFNYLRNPPNLITIVSIIVLLYLVVIPLWEILSNTFQLQFRDAMKTGLSEGSFTLRYWIQTFASTISKAMFYKPLVNSLLISLNVSVFGILIGGILAWLVTRTDLPLKNFFSFILVVAYMVPSWCKALSWQIIFKNDRIGGYPGMFQSIFKIAPPNWISYGFFPIVITLSLHYFVFSFLLISAALSSIGGDLEEMAEITGAKRSTILRRITFPLVMPAILSSFILTFSKAIGSFGAPAFLGLKVNYYTLSTMIYANIRNRMTTQAFTLSIVLILVASFTVYLNQKAIGKRKSFTTIGGKSTRRNFIKLKKFKPLVTIAVFLFVVLGVIMPLVVLVLQSLMLKKGVYSPSNLTLHFWIGESNPAIADGEAGIFHNPRIWLALVNTMKLVIITSLIATVVGLLLGYIISRGRKKISGRFIEQISFTPMLIPSIALSTIYLSMFSKQQLFLPVLYGTFSLLVLISIVKYLPFAVRSGTSSMMQINSELEEAAKIEGTPWHKIFSRLILPLAKGGIFSAFLLIFISGMKELALIMLLVTPETSTLTTLTYSYTESGFEQFSDAITTLIIFIIIVVNFIARKVSKADISQGIGG</sequence>
<feature type="transmembrane region" description="Helical" evidence="8">
    <location>
        <begin position="133"/>
        <end position="155"/>
    </location>
</feature>
<evidence type="ECO:0000313" key="11">
    <source>
        <dbReference type="Proteomes" id="UP000002318"/>
    </source>
</evidence>
<protein>
    <submittedName>
        <fullName evidence="10">Binding-protein-dependent transport systems inner membrane component</fullName>
    </submittedName>
</protein>
<dbReference type="PANTHER" id="PTHR43357:SF3">
    <property type="entry name" value="FE(3+)-TRANSPORT SYSTEM PERMEASE PROTEIN FBPB 2"/>
    <property type="match status" value="1"/>
</dbReference>
<dbReference type="Proteomes" id="UP000002318">
    <property type="component" value="Chromosome"/>
</dbReference>
<dbReference type="OrthoDB" id="368671at2"/>
<proteinExistence type="inferred from homology"/>
<keyword evidence="6 8" id="KW-1133">Transmembrane helix</keyword>
<dbReference type="InterPro" id="IPR000515">
    <property type="entry name" value="MetI-like"/>
</dbReference>
<feature type="transmembrane region" description="Helical" evidence="8">
    <location>
        <begin position="440"/>
        <end position="462"/>
    </location>
</feature>
<feature type="transmembrane region" description="Helical" evidence="8">
    <location>
        <begin position="336"/>
        <end position="358"/>
    </location>
</feature>
<feature type="transmembrane region" description="Helical" evidence="8">
    <location>
        <begin position="577"/>
        <end position="597"/>
    </location>
</feature>
<dbReference type="PANTHER" id="PTHR43357">
    <property type="entry name" value="INNER MEMBRANE ABC TRANSPORTER PERMEASE PROTEIN YDCV"/>
    <property type="match status" value="1"/>
</dbReference>
<evidence type="ECO:0000313" key="10">
    <source>
        <dbReference type="EMBL" id="ADK80979.1"/>
    </source>
</evidence>
<reference evidence="10 11" key="1">
    <citation type="journal article" date="2010" name="Stand. Genomic Sci.">
        <title>Complete genome sequence of Spirochaeta smaragdinae type strain (SEBR 4228).</title>
        <authorList>
            <person name="Mavromatis K."/>
            <person name="Yasawong M."/>
            <person name="Chertkov O."/>
            <person name="Lapidus A."/>
            <person name="Lucas S."/>
            <person name="Nolan M."/>
            <person name="Del Rio T.G."/>
            <person name="Tice H."/>
            <person name="Cheng J.F."/>
            <person name="Pitluck S."/>
            <person name="Liolios K."/>
            <person name="Ivanova N."/>
            <person name="Tapia R."/>
            <person name="Han C."/>
            <person name="Bruce D."/>
            <person name="Goodwin L."/>
            <person name="Pati A."/>
            <person name="Chen A."/>
            <person name="Palaniappan K."/>
            <person name="Land M."/>
            <person name="Hauser L."/>
            <person name="Chang Y.J."/>
            <person name="Jeffries C.D."/>
            <person name="Detter J.C."/>
            <person name="Rohde M."/>
            <person name="Brambilla E."/>
            <person name="Spring S."/>
            <person name="Goker M."/>
            <person name="Sikorski J."/>
            <person name="Woyke T."/>
            <person name="Bristow J."/>
            <person name="Eisen J.A."/>
            <person name="Markowitz V."/>
            <person name="Hugenholtz P."/>
            <person name="Klenk H.P."/>
            <person name="Kyrpides N.C."/>
        </authorList>
    </citation>
    <scope>NUCLEOTIDE SEQUENCE [LARGE SCALE GENOMIC DNA]</scope>
    <source>
        <strain evidence="11">DSM 11293 / JCM 15392 / SEBR 4228</strain>
    </source>
</reference>
<comment type="subcellular location">
    <subcellularLocation>
        <location evidence="1">Cell inner membrane</location>
        <topology evidence="1">Multi-pass membrane protein</topology>
    </subcellularLocation>
    <subcellularLocation>
        <location evidence="8">Cell membrane</location>
        <topology evidence="8">Multi-pass membrane protein</topology>
    </subcellularLocation>
</comment>
<dbReference type="KEGG" id="ssm:Spirs_1853"/>
<dbReference type="Gene3D" id="1.10.3720.10">
    <property type="entry name" value="MetI-like"/>
    <property type="match status" value="2"/>
</dbReference>
<dbReference type="CDD" id="cd06261">
    <property type="entry name" value="TM_PBP2"/>
    <property type="match status" value="2"/>
</dbReference>
<dbReference type="PROSITE" id="PS50928">
    <property type="entry name" value="ABC_TM1"/>
    <property type="match status" value="2"/>
</dbReference>
<evidence type="ECO:0000256" key="7">
    <source>
        <dbReference type="ARBA" id="ARBA00023136"/>
    </source>
</evidence>
<feature type="transmembrane region" description="Helical" evidence="8">
    <location>
        <begin position="409"/>
        <end position="428"/>
    </location>
</feature>
<dbReference type="STRING" id="573413.Spirs_1853"/>
<evidence type="ECO:0000256" key="2">
    <source>
        <dbReference type="ARBA" id="ARBA00022448"/>
    </source>
</evidence>
<feature type="transmembrane region" description="Helical" evidence="8">
    <location>
        <begin position="33"/>
        <end position="54"/>
    </location>
</feature>
<evidence type="ECO:0000256" key="4">
    <source>
        <dbReference type="ARBA" id="ARBA00022519"/>
    </source>
</evidence>
<accession>E1R6G1</accession>
<comment type="similarity">
    <text evidence="8">Belongs to the binding-protein-dependent transport system permease family.</text>
</comment>
<keyword evidence="7 8" id="KW-0472">Membrane</keyword>
<feature type="transmembrane region" description="Helical" evidence="8">
    <location>
        <begin position="468"/>
        <end position="491"/>
    </location>
</feature>
<dbReference type="Pfam" id="PF00528">
    <property type="entry name" value="BPD_transp_1"/>
    <property type="match status" value="2"/>
</dbReference>
<feature type="domain" description="ABC transmembrane type-1" evidence="9">
    <location>
        <begin position="403"/>
        <end position="597"/>
    </location>
</feature>
<dbReference type="HOGENOM" id="CLU_021838_2_2_12"/>
<feature type="transmembrane region" description="Helical" evidence="8">
    <location>
        <begin position="287"/>
        <end position="304"/>
    </location>
</feature>
<name>E1R6G1_SEDSS</name>
<feature type="transmembrane region" description="Helical" evidence="8">
    <location>
        <begin position="179"/>
        <end position="207"/>
    </location>
</feature>
<dbReference type="AlphaFoldDB" id="E1R6G1"/>
<gene>
    <name evidence="10" type="ordered locus">Spirs_1853</name>
</gene>
<evidence type="ECO:0000256" key="1">
    <source>
        <dbReference type="ARBA" id="ARBA00004429"/>
    </source>
</evidence>
<keyword evidence="5 8" id="KW-0812">Transmembrane</keyword>
<organism evidence="10 11">
    <name type="scientific">Sediminispirochaeta smaragdinae (strain DSM 11293 / JCM 15392 / SEBR 4228)</name>
    <name type="common">Spirochaeta smaragdinae</name>
    <dbReference type="NCBI Taxonomy" id="573413"/>
    <lineage>
        <taxon>Bacteria</taxon>
        <taxon>Pseudomonadati</taxon>
        <taxon>Spirochaetota</taxon>
        <taxon>Spirochaetia</taxon>
        <taxon>Spirochaetales</taxon>
        <taxon>Spirochaetaceae</taxon>
        <taxon>Sediminispirochaeta</taxon>
    </lineage>
</organism>
<dbReference type="EMBL" id="CP002116">
    <property type="protein sequence ID" value="ADK80979.1"/>
    <property type="molecule type" value="Genomic_DNA"/>
</dbReference>
<evidence type="ECO:0000256" key="3">
    <source>
        <dbReference type="ARBA" id="ARBA00022475"/>
    </source>
</evidence>
<evidence type="ECO:0000256" key="5">
    <source>
        <dbReference type="ARBA" id="ARBA00022692"/>
    </source>
</evidence>
<dbReference type="SUPFAM" id="SSF161098">
    <property type="entry name" value="MetI-like"/>
    <property type="match status" value="2"/>
</dbReference>
<dbReference type="InterPro" id="IPR035906">
    <property type="entry name" value="MetI-like_sf"/>
</dbReference>